<dbReference type="Pfam" id="PF01902">
    <property type="entry name" value="Diphthami_syn_2"/>
    <property type="match status" value="1"/>
</dbReference>
<dbReference type="SUPFAM" id="SSF52402">
    <property type="entry name" value="Adenine nucleotide alpha hydrolases-like"/>
    <property type="match status" value="1"/>
</dbReference>
<name>A0A564ZJH7_9BACT</name>
<protein>
    <submittedName>
        <fullName evidence="2">ATPase</fullName>
    </submittedName>
</protein>
<dbReference type="AlphaFoldDB" id="A0A564ZJH7"/>
<dbReference type="Gene3D" id="3.90.1490.10">
    <property type="entry name" value="putative n-type atp pyrophosphatase, domain 2"/>
    <property type="match status" value="1"/>
</dbReference>
<evidence type="ECO:0000313" key="2">
    <source>
        <dbReference type="EMBL" id="VUZ85475.1"/>
    </source>
</evidence>
<gene>
    <name evidence="2" type="ORF">MELA_01860</name>
</gene>
<dbReference type="Proteomes" id="UP000334340">
    <property type="component" value="Unassembled WGS sequence"/>
</dbReference>
<proteinExistence type="predicted"/>
<sequence length="234" mass="25655">MSTNRPRALVAWSSGKDSAWALQVLRQAGEVEVVGLLTTFNEAFDRVAMHAVRRGLVEAQARAAGLPLVNVPLPWPCSNAAYEEAMGRALAEVRTQLQVTHVAFGDLFLEDVRQYRESRMRGTGLTPLFPLWGRPTRTLAREMVSAGLEARITCVDPKRLAPSYAGRLFDGNLLDELPHEVDPCGERGEFHTFAWAGPMFAYPIPVSPGEVVTRDGFVFADLLPGTDNHGAIEA</sequence>
<evidence type="ECO:0000313" key="3">
    <source>
        <dbReference type="Proteomes" id="UP000334340"/>
    </source>
</evidence>
<dbReference type="EMBL" id="CABIKM010000026">
    <property type="protein sequence ID" value="VUZ85475.1"/>
    <property type="molecule type" value="Genomic_DNA"/>
</dbReference>
<reference evidence="2 3" key="1">
    <citation type="submission" date="2019-07" db="EMBL/GenBank/DDBJ databases">
        <authorList>
            <person name="Cremers G."/>
        </authorList>
    </citation>
    <scope>NUCLEOTIDE SEQUENCE [LARGE SCALE GENOMIC DNA]</scope>
</reference>
<dbReference type="Gene3D" id="3.40.50.620">
    <property type="entry name" value="HUPs"/>
    <property type="match status" value="1"/>
</dbReference>
<organism evidence="2 3">
    <name type="scientific">Candidatus Methylomirabilis lanthanidiphila</name>
    <dbReference type="NCBI Taxonomy" id="2211376"/>
    <lineage>
        <taxon>Bacteria</taxon>
        <taxon>Candidatus Methylomirabilota</taxon>
        <taxon>Candidatus Methylomirabilia</taxon>
        <taxon>Candidatus Methylomirabilales</taxon>
        <taxon>Candidatus Methylomirabilaceae</taxon>
        <taxon>Candidatus Methylomirabilis</taxon>
    </lineage>
</organism>
<evidence type="ECO:0000259" key="1">
    <source>
        <dbReference type="Pfam" id="PF01902"/>
    </source>
</evidence>
<keyword evidence="3" id="KW-1185">Reference proteome</keyword>
<dbReference type="InterPro" id="IPR014729">
    <property type="entry name" value="Rossmann-like_a/b/a_fold"/>
</dbReference>
<feature type="domain" description="Diphthamide synthase" evidence="1">
    <location>
        <begin position="7"/>
        <end position="207"/>
    </location>
</feature>
<dbReference type="CDD" id="cd01994">
    <property type="entry name" value="AANH_PF0828-like"/>
    <property type="match status" value="1"/>
</dbReference>
<dbReference type="InterPro" id="IPR002761">
    <property type="entry name" value="Diphthami_syn_dom"/>
</dbReference>
<accession>A0A564ZJH7</accession>